<keyword evidence="2" id="KW-0800">Toxin</keyword>
<evidence type="ECO:0008006" key="8">
    <source>
        <dbReference type="Google" id="ProtNLM"/>
    </source>
</evidence>
<dbReference type="Gene3D" id="2.150.10.10">
    <property type="entry name" value="Serralysin-like metalloprotease, C-terminal"/>
    <property type="match status" value="2"/>
</dbReference>
<dbReference type="GO" id="GO:0016020">
    <property type="term" value="C:membrane"/>
    <property type="evidence" value="ECO:0007669"/>
    <property type="project" value="UniProtKB-SubCell"/>
</dbReference>
<evidence type="ECO:0000256" key="2">
    <source>
        <dbReference type="ARBA" id="ARBA00022656"/>
    </source>
</evidence>
<accession>A0A117UTE0</accession>
<name>A0A117UTE0_9SPHN</name>
<comment type="subcellular location">
    <subcellularLocation>
        <location evidence="1">Membrane</location>
    </subcellularLocation>
</comment>
<dbReference type="Proteomes" id="UP000058012">
    <property type="component" value="Unassembled WGS sequence"/>
</dbReference>
<dbReference type="GO" id="GO:0090729">
    <property type="term" value="F:toxin activity"/>
    <property type="evidence" value="ECO:0007669"/>
    <property type="project" value="UniProtKB-KW"/>
</dbReference>
<dbReference type="AlphaFoldDB" id="A0A117UTE0"/>
<comment type="caution">
    <text evidence="6">The sequence shown here is derived from an EMBL/GenBank/DDBJ whole genome shotgun (WGS) entry which is preliminary data.</text>
</comment>
<evidence type="ECO:0000313" key="6">
    <source>
        <dbReference type="EMBL" id="KUR70509.1"/>
    </source>
</evidence>
<dbReference type="SUPFAM" id="SSF51120">
    <property type="entry name" value="beta-Roll"/>
    <property type="match status" value="2"/>
</dbReference>
<gene>
    <name evidence="6" type="ORF">AQZ52_17035</name>
</gene>
<dbReference type="PROSITE" id="PS00330">
    <property type="entry name" value="HEMOLYSIN_CALCIUM"/>
    <property type="match status" value="3"/>
</dbReference>
<protein>
    <recommendedName>
        <fullName evidence="8">Peptidase M10 serralysin C-terminal domain-containing protein</fullName>
    </recommendedName>
</protein>
<dbReference type="PRINTS" id="PR01488">
    <property type="entry name" value="RTXTOXINA"/>
</dbReference>
<organism evidence="6 7">
    <name type="scientific">Novosphingobium fuchskuhlense</name>
    <dbReference type="NCBI Taxonomy" id="1117702"/>
    <lineage>
        <taxon>Bacteria</taxon>
        <taxon>Pseudomonadati</taxon>
        <taxon>Pseudomonadota</taxon>
        <taxon>Alphaproteobacteria</taxon>
        <taxon>Sphingomonadales</taxon>
        <taxon>Sphingomonadaceae</taxon>
        <taxon>Novosphingobium</taxon>
    </lineage>
</organism>
<evidence type="ECO:0000256" key="4">
    <source>
        <dbReference type="ARBA" id="ARBA00023026"/>
    </source>
</evidence>
<dbReference type="InterPro" id="IPR001343">
    <property type="entry name" value="Hemolysn_Ca-bd"/>
</dbReference>
<dbReference type="InterPro" id="IPR003995">
    <property type="entry name" value="RTX_toxin_determinant-A"/>
</dbReference>
<dbReference type="GO" id="GO:0005509">
    <property type="term" value="F:calcium ion binding"/>
    <property type="evidence" value="ECO:0007669"/>
    <property type="project" value="InterPro"/>
</dbReference>
<dbReference type="EMBL" id="LLZS01000009">
    <property type="protein sequence ID" value="KUR70509.1"/>
    <property type="molecule type" value="Genomic_DNA"/>
</dbReference>
<keyword evidence="5" id="KW-0472">Membrane</keyword>
<keyword evidence="7" id="KW-1185">Reference proteome</keyword>
<dbReference type="RefSeq" id="WP_276203282.1">
    <property type="nucleotide sequence ID" value="NZ_KQ954246.1"/>
</dbReference>
<keyword evidence="3" id="KW-0677">Repeat</keyword>
<dbReference type="STRING" id="1117702.AQZ52_17035"/>
<dbReference type="PRINTS" id="PR00313">
    <property type="entry name" value="CABNDNGRPT"/>
</dbReference>
<keyword evidence="4" id="KW-0843">Virulence</keyword>
<evidence type="ECO:0000256" key="1">
    <source>
        <dbReference type="ARBA" id="ARBA00004370"/>
    </source>
</evidence>
<dbReference type="Pfam" id="PF00353">
    <property type="entry name" value="HemolysinCabind"/>
    <property type="match status" value="2"/>
</dbReference>
<reference evidence="6 7" key="1">
    <citation type="submission" date="2015-10" db="EMBL/GenBank/DDBJ databases">
        <title>Draft genome sequence of Novosphingobium fuchskuhlense DSM 25065 isolated from a surface water sample of the southwest basin of Lake Grosse Fuchskuhle.</title>
        <authorList>
            <person name="Ruckert C."/>
            <person name="Winkler A."/>
            <person name="Glaeser J."/>
            <person name="Grossart H.-P."/>
            <person name="Kalinowski J."/>
            <person name="Glaeser S."/>
        </authorList>
    </citation>
    <scope>NUCLEOTIDE SEQUENCE [LARGE SCALE GENOMIC DNA]</scope>
    <source>
        <strain evidence="6 7">FNE08-7</strain>
    </source>
</reference>
<evidence type="ECO:0000256" key="3">
    <source>
        <dbReference type="ARBA" id="ARBA00022737"/>
    </source>
</evidence>
<dbReference type="GO" id="GO:0005576">
    <property type="term" value="C:extracellular region"/>
    <property type="evidence" value="ECO:0007669"/>
    <property type="project" value="InterPro"/>
</dbReference>
<proteinExistence type="predicted"/>
<sequence>MVYKVATDLIDIGVQITLGNTENLYVPTRALVASLNTTAVQASGINKSVKVFGQITGGTNGIDFFNPNSADSDEIRGRLIIGQSGAVDGDSNAISFSGSNNRVVNYGQITAGNRGIYMFTNSGLDAGAIYNYGSITGKDAIGLNVAGSISIYNYGRINGSANAVSVFGGLGSAYLVNRGLIDGNILRDDGPSTLINRGTISGNVQLGGGIDFLDNRGGTIDGLINMGGGVDTYKPGTSQEIVNGGGQAGDLLDFKESGTVHLALDGSIAAIGAAMGDTYTGFDSITGSLNGSDILIGDAQNNRLEGLGGNDSLTGLDGDDVLAGGLGSDTLDGGNGTDTLNGGDGNDILVGGDGTDILDGGAGNDTLNGGLGGDSLTGGPGADKFVFGPGEITNADGILDFNSADKDRIDLSAIDANTALKGDQAFIFIGTDQFHNIAGELRYTYGNGTVLLQADTNGDGVRDFSLGLSGLSVIAATDFVL</sequence>
<evidence type="ECO:0000256" key="5">
    <source>
        <dbReference type="ARBA" id="ARBA00023136"/>
    </source>
</evidence>
<dbReference type="InterPro" id="IPR011049">
    <property type="entry name" value="Serralysin-like_metalloprot_C"/>
</dbReference>
<evidence type="ECO:0000313" key="7">
    <source>
        <dbReference type="Proteomes" id="UP000058012"/>
    </source>
</evidence>
<dbReference type="InterPro" id="IPR018511">
    <property type="entry name" value="Hemolysin-typ_Ca-bd_CS"/>
</dbReference>